<proteinExistence type="predicted"/>
<keyword evidence="1" id="KW-1133">Transmembrane helix</keyword>
<evidence type="ECO:0008006" key="4">
    <source>
        <dbReference type="Google" id="ProtNLM"/>
    </source>
</evidence>
<evidence type="ECO:0000313" key="2">
    <source>
        <dbReference type="EMBL" id="OHA60880.1"/>
    </source>
</evidence>
<comment type="caution">
    <text evidence="2">The sequence shown here is derived from an EMBL/GenBank/DDBJ whole genome shotgun (WGS) entry which is preliminary data.</text>
</comment>
<dbReference type="AlphaFoldDB" id="A0A1G2QJV5"/>
<organism evidence="2 3">
    <name type="scientific">Candidatus Vogelbacteria bacterium RIFOXYD1_FULL_51_18</name>
    <dbReference type="NCBI Taxonomy" id="1802440"/>
    <lineage>
        <taxon>Bacteria</taxon>
        <taxon>Candidatus Vogeliibacteriota</taxon>
    </lineage>
</organism>
<name>A0A1G2QJV5_9BACT</name>
<protein>
    <recommendedName>
        <fullName evidence="4">DUF5671 domain-containing protein</fullName>
    </recommendedName>
</protein>
<evidence type="ECO:0000256" key="1">
    <source>
        <dbReference type="SAM" id="Phobius"/>
    </source>
</evidence>
<reference evidence="2 3" key="1">
    <citation type="journal article" date="2016" name="Nat. Commun.">
        <title>Thousands of microbial genomes shed light on interconnected biogeochemical processes in an aquifer system.</title>
        <authorList>
            <person name="Anantharaman K."/>
            <person name="Brown C.T."/>
            <person name="Hug L.A."/>
            <person name="Sharon I."/>
            <person name="Castelle C.J."/>
            <person name="Probst A.J."/>
            <person name="Thomas B.C."/>
            <person name="Singh A."/>
            <person name="Wilkins M.J."/>
            <person name="Karaoz U."/>
            <person name="Brodie E.L."/>
            <person name="Williams K.H."/>
            <person name="Hubbard S.S."/>
            <person name="Banfield J.F."/>
        </authorList>
    </citation>
    <scope>NUCLEOTIDE SEQUENCE [LARGE SCALE GENOMIC DNA]</scope>
</reference>
<gene>
    <name evidence="2" type="ORF">A2569_02800</name>
</gene>
<evidence type="ECO:0000313" key="3">
    <source>
        <dbReference type="Proteomes" id="UP000177090"/>
    </source>
</evidence>
<dbReference type="Proteomes" id="UP000177090">
    <property type="component" value="Unassembled WGS sequence"/>
</dbReference>
<dbReference type="STRING" id="1802440.A2569_02800"/>
<keyword evidence="1" id="KW-0472">Membrane</keyword>
<accession>A0A1G2QJV5</accession>
<keyword evidence="1" id="KW-0812">Transmembrane</keyword>
<sequence length="78" mass="9330">MSEEKSSFIHEQMDIVQHALFLKIWCDSVFGIVIFIVLGPLWVLTRLFTRRPFWYEAFVQEIAKKIEIPPLAFFLSRR</sequence>
<feature type="transmembrane region" description="Helical" evidence="1">
    <location>
        <begin position="20"/>
        <end position="44"/>
    </location>
</feature>
<dbReference type="EMBL" id="MHTL01000007">
    <property type="protein sequence ID" value="OHA60880.1"/>
    <property type="molecule type" value="Genomic_DNA"/>
</dbReference>